<organism evidence="1">
    <name type="scientific">bioreactor metagenome</name>
    <dbReference type="NCBI Taxonomy" id="1076179"/>
    <lineage>
        <taxon>unclassified sequences</taxon>
        <taxon>metagenomes</taxon>
        <taxon>ecological metagenomes</taxon>
    </lineage>
</organism>
<accession>A0A644Y901</accession>
<protein>
    <submittedName>
        <fullName evidence="1">Uncharacterized protein</fullName>
    </submittedName>
</protein>
<proteinExistence type="predicted"/>
<name>A0A644Y901_9ZZZZ</name>
<comment type="caution">
    <text evidence="1">The sequence shown here is derived from an EMBL/GenBank/DDBJ whole genome shotgun (WGS) entry which is preliminary data.</text>
</comment>
<sequence length="221" mass="22194">MGGAGIKPDVHNVAFLGEVGMAANRATETLGHQLVGLFFKPDAGAVIVEKASNPIDGLASHNVLSALFAVEDGDGNAPDTLAGDTPVVALGNHGDHALFAPVGEPADAVAGFDSRVLDDVHRAEPLLGCPVNDGLFAAPAVGVGVGHDLFGQERAALPQDCQDGFVGLLIIESGELTGLIGHHALGVDWDDDADVGAMILIVLTADGKVLGAEAGGGMDAS</sequence>
<dbReference type="AlphaFoldDB" id="A0A644Y901"/>
<dbReference type="EMBL" id="VSSQ01003947">
    <property type="protein sequence ID" value="MPM23053.1"/>
    <property type="molecule type" value="Genomic_DNA"/>
</dbReference>
<reference evidence="1" key="1">
    <citation type="submission" date="2019-08" db="EMBL/GenBank/DDBJ databases">
        <authorList>
            <person name="Kucharzyk K."/>
            <person name="Murdoch R.W."/>
            <person name="Higgins S."/>
            <person name="Loffler F."/>
        </authorList>
    </citation>
    <scope>NUCLEOTIDE SEQUENCE</scope>
</reference>
<gene>
    <name evidence="1" type="ORF">SDC9_69516</name>
</gene>
<evidence type="ECO:0000313" key="1">
    <source>
        <dbReference type="EMBL" id="MPM23053.1"/>
    </source>
</evidence>